<reference evidence="1" key="1">
    <citation type="submission" date="2020-08" db="EMBL/GenBank/DDBJ databases">
        <title>Genome sequencing and assembly of the red palm weevil Rhynchophorus ferrugineus.</title>
        <authorList>
            <person name="Dias G.B."/>
            <person name="Bergman C.M."/>
            <person name="Manee M."/>
        </authorList>
    </citation>
    <scope>NUCLEOTIDE SEQUENCE</scope>
    <source>
        <strain evidence="1">AA-2017</strain>
        <tissue evidence="1">Whole larva</tissue>
    </source>
</reference>
<evidence type="ECO:0000313" key="2">
    <source>
        <dbReference type="Proteomes" id="UP000625711"/>
    </source>
</evidence>
<dbReference type="EMBL" id="JAACXV010010758">
    <property type="protein sequence ID" value="KAF7275337.1"/>
    <property type="molecule type" value="Genomic_DNA"/>
</dbReference>
<sequence>MSAEESSHINDRIDIADLERQALELQETFKTLKEQFEKILMLTTVEIVREDESNTSKITNLMNQITITPSCSRLGSHNPGKVSRLTKMMGKLNIRRHHPYSRRCQ</sequence>
<evidence type="ECO:0000313" key="1">
    <source>
        <dbReference type="EMBL" id="KAF7275337.1"/>
    </source>
</evidence>
<organism evidence="1 2">
    <name type="scientific">Rhynchophorus ferrugineus</name>
    <name type="common">Red palm weevil</name>
    <name type="synonym">Curculio ferrugineus</name>
    <dbReference type="NCBI Taxonomy" id="354439"/>
    <lineage>
        <taxon>Eukaryota</taxon>
        <taxon>Metazoa</taxon>
        <taxon>Ecdysozoa</taxon>
        <taxon>Arthropoda</taxon>
        <taxon>Hexapoda</taxon>
        <taxon>Insecta</taxon>
        <taxon>Pterygota</taxon>
        <taxon>Neoptera</taxon>
        <taxon>Endopterygota</taxon>
        <taxon>Coleoptera</taxon>
        <taxon>Polyphaga</taxon>
        <taxon>Cucujiformia</taxon>
        <taxon>Curculionidae</taxon>
        <taxon>Dryophthorinae</taxon>
        <taxon>Rhynchophorus</taxon>
    </lineage>
</organism>
<keyword evidence="2" id="KW-1185">Reference proteome</keyword>
<gene>
    <name evidence="1" type="ORF">GWI33_011852</name>
</gene>
<comment type="caution">
    <text evidence="1">The sequence shown here is derived from an EMBL/GenBank/DDBJ whole genome shotgun (WGS) entry which is preliminary data.</text>
</comment>
<accession>A0A834IJP3</accession>
<dbReference type="AlphaFoldDB" id="A0A834IJP3"/>
<name>A0A834IJP3_RHYFE</name>
<proteinExistence type="predicted"/>
<protein>
    <submittedName>
        <fullName evidence="1">Uncharacterized protein</fullName>
    </submittedName>
</protein>
<dbReference type="Proteomes" id="UP000625711">
    <property type="component" value="Unassembled WGS sequence"/>
</dbReference>